<protein>
    <submittedName>
        <fullName evidence="12">Zinc metalloprotease</fullName>
    </submittedName>
</protein>
<dbReference type="EMBL" id="JAATEP010000015">
    <property type="protein sequence ID" value="NJP92159.1"/>
    <property type="molecule type" value="Genomic_DNA"/>
</dbReference>
<feature type="signal peptide" evidence="10">
    <location>
        <begin position="1"/>
        <end position="25"/>
    </location>
</feature>
<dbReference type="Proteomes" id="UP000696294">
    <property type="component" value="Unassembled WGS sequence"/>
</dbReference>
<keyword evidence="3" id="KW-0479">Metal-binding</keyword>
<evidence type="ECO:0000313" key="13">
    <source>
        <dbReference type="Proteomes" id="UP000696294"/>
    </source>
</evidence>
<dbReference type="InterPro" id="IPR024079">
    <property type="entry name" value="MetalloPept_cat_dom_sf"/>
</dbReference>
<organism evidence="12 13">
    <name type="scientific">Nonomuraea composti</name>
    <dbReference type="NCBI Taxonomy" id="2720023"/>
    <lineage>
        <taxon>Bacteria</taxon>
        <taxon>Bacillati</taxon>
        <taxon>Actinomycetota</taxon>
        <taxon>Actinomycetes</taxon>
        <taxon>Streptosporangiales</taxon>
        <taxon>Streptosporangiaceae</taxon>
        <taxon>Nonomuraea</taxon>
    </lineage>
</organism>
<dbReference type="InterPro" id="IPR008754">
    <property type="entry name" value="Peptidase_M43"/>
</dbReference>
<evidence type="ECO:0000256" key="7">
    <source>
        <dbReference type="ARBA" id="ARBA00023049"/>
    </source>
</evidence>
<keyword evidence="5" id="KW-0378">Hydrolase</keyword>
<keyword evidence="8" id="KW-1015">Disulfide bond</keyword>
<dbReference type="Gene3D" id="3.40.390.10">
    <property type="entry name" value="Collagenase (Catalytic Domain)"/>
    <property type="match status" value="1"/>
</dbReference>
<dbReference type="RefSeq" id="WP_168011423.1">
    <property type="nucleotide sequence ID" value="NZ_JAATEP010000015.1"/>
</dbReference>
<evidence type="ECO:0000259" key="11">
    <source>
        <dbReference type="Pfam" id="PF05572"/>
    </source>
</evidence>
<gene>
    <name evidence="12" type="ORF">HCN51_22280</name>
</gene>
<reference evidence="12 13" key="1">
    <citation type="submission" date="2020-03" db="EMBL/GenBank/DDBJ databases">
        <title>WGS of actinomycetes isolated from Thailand.</title>
        <authorList>
            <person name="Thawai C."/>
        </authorList>
    </citation>
    <scope>NUCLEOTIDE SEQUENCE [LARGE SCALE GENOMIC DNA]</scope>
    <source>
        <strain evidence="12 13">FMUSA5-5</strain>
    </source>
</reference>
<evidence type="ECO:0000256" key="6">
    <source>
        <dbReference type="ARBA" id="ARBA00022833"/>
    </source>
</evidence>
<feature type="region of interest" description="Disordered" evidence="9">
    <location>
        <begin position="262"/>
        <end position="282"/>
    </location>
</feature>
<evidence type="ECO:0000256" key="1">
    <source>
        <dbReference type="ARBA" id="ARBA00008721"/>
    </source>
</evidence>
<evidence type="ECO:0000256" key="9">
    <source>
        <dbReference type="SAM" id="MobiDB-lite"/>
    </source>
</evidence>
<keyword evidence="4 10" id="KW-0732">Signal</keyword>
<dbReference type="GO" id="GO:0008237">
    <property type="term" value="F:metallopeptidase activity"/>
    <property type="evidence" value="ECO:0007669"/>
    <property type="project" value="UniProtKB-KW"/>
</dbReference>
<proteinExistence type="inferred from homology"/>
<keyword evidence="2" id="KW-0645">Protease</keyword>
<evidence type="ECO:0000256" key="5">
    <source>
        <dbReference type="ARBA" id="ARBA00022801"/>
    </source>
</evidence>
<evidence type="ECO:0000256" key="8">
    <source>
        <dbReference type="ARBA" id="ARBA00023157"/>
    </source>
</evidence>
<feature type="region of interest" description="Disordered" evidence="9">
    <location>
        <begin position="26"/>
        <end position="78"/>
    </location>
</feature>
<feature type="compositionally biased region" description="Low complexity" evidence="9">
    <location>
        <begin position="41"/>
        <end position="71"/>
    </location>
</feature>
<comment type="caution">
    <text evidence="12">The sequence shown here is derived from an EMBL/GenBank/DDBJ whole genome shotgun (WGS) entry which is preliminary data.</text>
</comment>
<comment type="similarity">
    <text evidence="1">Belongs to the peptidase M43B family.</text>
</comment>
<keyword evidence="7 12" id="KW-0482">Metalloprotease</keyword>
<keyword evidence="6" id="KW-0862">Zinc</keyword>
<evidence type="ECO:0000256" key="3">
    <source>
        <dbReference type="ARBA" id="ARBA00022723"/>
    </source>
</evidence>
<dbReference type="SUPFAM" id="SSF55486">
    <property type="entry name" value="Metalloproteases ('zincins'), catalytic domain"/>
    <property type="match status" value="1"/>
</dbReference>
<feature type="chain" id="PRO_5047504828" evidence="10">
    <location>
        <begin position="26"/>
        <end position="323"/>
    </location>
</feature>
<dbReference type="PANTHER" id="PTHR47466:SF1">
    <property type="entry name" value="METALLOPROTEASE MEP1 (AFU_ORTHOLOGUE AFUA_1G07730)-RELATED"/>
    <property type="match status" value="1"/>
</dbReference>
<evidence type="ECO:0000313" key="12">
    <source>
        <dbReference type="EMBL" id="NJP92159.1"/>
    </source>
</evidence>
<dbReference type="CDD" id="cd04275">
    <property type="entry name" value="ZnMc_pappalysin_like"/>
    <property type="match status" value="1"/>
</dbReference>
<evidence type="ECO:0000256" key="2">
    <source>
        <dbReference type="ARBA" id="ARBA00022670"/>
    </source>
</evidence>
<accession>A0ABX1B789</accession>
<dbReference type="Pfam" id="PF05572">
    <property type="entry name" value="Peptidase_M43"/>
    <property type="match status" value="1"/>
</dbReference>
<evidence type="ECO:0000256" key="4">
    <source>
        <dbReference type="ARBA" id="ARBA00022729"/>
    </source>
</evidence>
<sequence>MARRATAVSLACLLAAGFVPPLRPAAAQAPGCATTPPPPARASSAHAPASAVHASSAAHMRAGAGRAGRPGPRSPKPQDVAMVMAELGERLSGVTPPSEITVPTRVHVISPGPVRRVTDSAVQAQIDALNSAYGGKFGGVDTGVRFRLEGISVKEEPSWFADPVGHERAMKSALHTGGPGTLNLYIAQLSELMLGFASYPYWYAGAPALDGVVIDWRSLPGGAMSDYNKGFTGVHEIGHWLGLFHTFENGCKAPGDGIDDTAPEAAPTEGCPQGKDTCPGDGGRDPAHNYMDYAHDRCMWEFTVGQADRMHEMWAAYRSTPAA</sequence>
<name>A0ABX1B789_9ACTN</name>
<evidence type="ECO:0000256" key="10">
    <source>
        <dbReference type="SAM" id="SignalP"/>
    </source>
</evidence>
<feature type="domain" description="Peptidase M43 pregnancy-associated plasma-A" evidence="11">
    <location>
        <begin position="195"/>
        <end position="313"/>
    </location>
</feature>
<dbReference type="PANTHER" id="PTHR47466">
    <property type="match status" value="1"/>
</dbReference>
<keyword evidence="13" id="KW-1185">Reference proteome</keyword>